<evidence type="ECO:0000313" key="1">
    <source>
        <dbReference type="EMBL" id="CAG8770701.1"/>
    </source>
</evidence>
<protein>
    <submittedName>
        <fullName evidence="1">6293_t:CDS:1</fullName>
    </submittedName>
</protein>
<proteinExistence type="predicted"/>
<dbReference type="AlphaFoldDB" id="A0A9N9J8K6"/>
<name>A0A9N9J8K6_9GLOM</name>
<accession>A0A9N9J8K6</accession>
<evidence type="ECO:0000313" key="2">
    <source>
        <dbReference type="Proteomes" id="UP000789396"/>
    </source>
</evidence>
<dbReference type="Proteomes" id="UP000789396">
    <property type="component" value="Unassembled WGS sequence"/>
</dbReference>
<keyword evidence="2" id="KW-1185">Reference proteome</keyword>
<comment type="caution">
    <text evidence="1">The sequence shown here is derived from an EMBL/GenBank/DDBJ whole genome shotgun (WGS) entry which is preliminary data.</text>
</comment>
<feature type="non-terminal residue" evidence="1">
    <location>
        <position position="54"/>
    </location>
</feature>
<organism evidence="1 2">
    <name type="scientific">Racocetra fulgida</name>
    <dbReference type="NCBI Taxonomy" id="60492"/>
    <lineage>
        <taxon>Eukaryota</taxon>
        <taxon>Fungi</taxon>
        <taxon>Fungi incertae sedis</taxon>
        <taxon>Mucoromycota</taxon>
        <taxon>Glomeromycotina</taxon>
        <taxon>Glomeromycetes</taxon>
        <taxon>Diversisporales</taxon>
        <taxon>Gigasporaceae</taxon>
        <taxon>Racocetra</taxon>
    </lineage>
</organism>
<gene>
    <name evidence="1" type="ORF">RFULGI_LOCUS15036</name>
</gene>
<dbReference type="EMBL" id="CAJVPZ010046279">
    <property type="protein sequence ID" value="CAG8770701.1"/>
    <property type="molecule type" value="Genomic_DNA"/>
</dbReference>
<feature type="non-terminal residue" evidence="1">
    <location>
        <position position="1"/>
    </location>
</feature>
<sequence length="54" mass="6082">PLPIPINHISSHDLLNQDSSHNRDLHLNISVYFSNKLLDSVSEWSDKGNVDIEG</sequence>
<reference evidence="1" key="1">
    <citation type="submission" date="2021-06" db="EMBL/GenBank/DDBJ databases">
        <authorList>
            <person name="Kallberg Y."/>
            <person name="Tangrot J."/>
            <person name="Rosling A."/>
        </authorList>
    </citation>
    <scope>NUCLEOTIDE SEQUENCE</scope>
    <source>
        <strain evidence="1">IN212</strain>
    </source>
</reference>